<keyword evidence="1" id="KW-0472">Membrane</keyword>
<keyword evidence="3" id="KW-1185">Reference proteome</keyword>
<gene>
    <name evidence="2" type="primary">kdpF</name>
    <name evidence="2" type="ORF">FHP25_02675</name>
</gene>
<comment type="caution">
    <text evidence="2">The sequence shown here is derived from an EMBL/GenBank/DDBJ whole genome shotgun (WGS) entry which is preliminary data.</text>
</comment>
<evidence type="ECO:0000313" key="2">
    <source>
        <dbReference type="EMBL" id="TXL81990.1"/>
    </source>
</evidence>
<reference evidence="2 3" key="1">
    <citation type="submission" date="2019-06" db="EMBL/GenBank/DDBJ databases">
        <title>New taxonomy in bacterial strain CC-CFT640, isolated from vineyard.</title>
        <authorList>
            <person name="Lin S.-Y."/>
            <person name="Tsai C.-F."/>
            <person name="Young C.-C."/>
        </authorList>
    </citation>
    <scope>NUCLEOTIDE SEQUENCE [LARGE SCALE GENOMIC DNA]</scope>
    <source>
        <strain evidence="2 3">CC-CFT640</strain>
    </source>
</reference>
<protein>
    <submittedName>
        <fullName evidence="2">K(+)-transporting ATPase subunit F</fullName>
    </submittedName>
</protein>
<dbReference type="GO" id="GO:0005886">
    <property type="term" value="C:plasma membrane"/>
    <property type="evidence" value="ECO:0007669"/>
    <property type="project" value="InterPro"/>
</dbReference>
<sequence length="29" mass="3259">MTLDYVLGGLLTVFLLAYLTVALTRPEKF</sequence>
<organism evidence="2 3">
    <name type="scientific">Vineibacter terrae</name>
    <dbReference type="NCBI Taxonomy" id="2586908"/>
    <lineage>
        <taxon>Bacteria</taxon>
        <taxon>Pseudomonadati</taxon>
        <taxon>Pseudomonadota</taxon>
        <taxon>Alphaproteobacteria</taxon>
        <taxon>Hyphomicrobiales</taxon>
        <taxon>Vineibacter</taxon>
    </lineage>
</organism>
<keyword evidence="1" id="KW-0812">Transmembrane</keyword>
<dbReference type="NCBIfam" id="TIGR02115">
    <property type="entry name" value="potass_kdpF"/>
    <property type="match status" value="1"/>
</dbReference>
<dbReference type="GO" id="GO:0008556">
    <property type="term" value="F:P-type potassium transmembrane transporter activity"/>
    <property type="evidence" value="ECO:0007669"/>
    <property type="project" value="InterPro"/>
</dbReference>
<dbReference type="Proteomes" id="UP000321638">
    <property type="component" value="Unassembled WGS sequence"/>
</dbReference>
<dbReference type="InterPro" id="IPR011726">
    <property type="entry name" value="KdpF"/>
</dbReference>
<feature type="transmembrane region" description="Helical" evidence="1">
    <location>
        <begin position="6"/>
        <end position="24"/>
    </location>
</feature>
<dbReference type="AlphaFoldDB" id="A0A5C8PVT9"/>
<name>A0A5C8PVT9_9HYPH</name>
<evidence type="ECO:0000313" key="3">
    <source>
        <dbReference type="Proteomes" id="UP000321638"/>
    </source>
</evidence>
<proteinExistence type="predicted"/>
<accession>A0A5C8PVT9</accession>
<evidence type="ECO:0000256" key="1">
    <source>
        <dbReference type="SAM" id="Phobius"/>
    </source>
</evidence>
<dbReference type="RefSeq" id="WP_147845345.1">
    <property type="nucleotide sequence ID" value="NZ_DATAJT010000314.1"/>
</dbReference>
<dbReference type="EMBL" id="VDUZ01000002">
    <property type="protein sequence ID" value="TXL81990.1"/>
    <property type="molecule type" value="Genomic_DNA"/>
</dbReference>
<keyword evidence="1" id="KW-1133">Transmembrane helix</keyword>
<dbReference type="Pfam" id="PF09604">
    <property type="entry name" value="Potass_KdpF"/>
    <property type="match status" value="1"/>
</dbReference>